<reference evidence="1" key="1">
    <citation type="submission" date="2020-08" db="EMBL/GenBank/DDBJ databases">
        <title>Multicomponent nature underlies the extraordinary mechanical properties of spider dragline silk.</title>
        <authorList>
            <person name="Kono N."/>
            <person name="Nakamura H."/>
            <person name="Mori M."/>
            <person name="Yoshida Y."/>
            <person name="Ohtoshi R."/>
            <person name="Malay A.D."/>
            <person name="Moran D.A.P."/>
            <person name="Tomita M."/>
            <person name="Numata K."/>
            <person name="Arakawa K."/>
        </authorList>
    </citation>
    <scope>NUCLEOTIDE SEQUENCE</scope>
</reference>
<dbReference type="Proteomes" id="UP000887013">
    <property type="component" value="Unassembled WGS sequence"/>
</dbReference>
<name>A0A8X6PWA6_NEPPI</name>
<organism evidence="1 2">
    <name type="scientific">Nephila pilipes</name>
    <name type="common">Giant wood spider</name>
    <name type="synonym">Nephila maculata</name>
    <dbReference type="NCBI Taxonomy" id="299642"/>
    <lineage>
        <taxon>Eukaryota</taxon>
        <taxon>Metazoa</taxon>
        <taxon>Ecdysozoa</taxon>
        <taxon>Arthropoda</taxon>
        <taxon>Chelicerata</taxon>
        <taxon>Arachnida</taxon>
        <taxon>Araneae</taxon>
        <taxon>Araneomorphae</taxon>
        <taxon>Entelegynae</taxon>
        <taxon>Araneoidea</taxon>
        <taxon>Nephilidae</taxon>
        <taxon>Nephila</taxon>
    </lineage>
</organism>
<dbReference type="EMBL" id="BMAW01024151">
    <property type="protein sequence ID" value="GFT86642.1"/>
    <property type="molecule type" value="Genomic_DNA"/>
</dbReference>
<comment type="caution">
    <text evidence="1">The sequence shown here is derived from an EMBL/GenBank/DDBJ whole genome shotgun (WGS) entry which is preliminary data.</text>
</comment>
<gene>
    <name evidence="1" type="ORF">NPIL_642271</name>
</gene>
<proteinExistence type="predicted"/>
<evidence type="ECO:0000313" key="1">
    <source>
        <dbReference type="EMBL" id="GFT86642.1"/>
    </source>
</evidence>
<dbReference type="AlphaFoldDB" id="A0A8X6PWA6"/>
<accession>A0A8X6PWA6</accession>
<evidence type="ECO:0000313" key="2">
    <source>
        <dbReference type="Proteomes" id="UP000887013"/>
    </source>
</evidence>
<keyword evidence="2" id="KW-1185">Reference proteome</keyword>
<sequence length="113" mass="13548">MKNVTKRKPKVNSFIRKTKEGYNFKAGSHNLELRCFLKDRMKDFLKVERKDHTPEVYCIKKRFDLAFDYQHFDSFDLFSSARAIFQGLIYLLLSRNFLADSKQLHKYPQCQLC</sequence>
<protein>
    <submittedName>
        <fullName evidence="1">Uncharacterized protein</fullName>
    </submittedName>
</protein>